<feature type="transmembrane region" description="Helical" evidence="8">
    <location>
        <begin position="548"/>
        <end position="569"/>
    </location>
</feature>
<comment type="similarity">
    <text evidence="8">Belongs to the binding-protein-dependent transport system permease family.</text>
</comment>
<evidence type="ECO:0000256" key="7">
    <source>
        <dbReference type="ARBA" id="ARBA00023136"/>
    </source>
</evidence>
<dbReference type="PANTHER" id="PTHR43357:SF4">
    <property type="entry name" value="INNER MEMBRANE ABC TRANSPORTER PERMEASE PROTEIN YDCV"/>
    <property type="match status" value="1"/>
</dbReference>
<protein>
    <submittedName>
        <fullName evidence="11">Membrane protein</fullName>
    </submittedName>
</protein>
<evidence type="ECO:0000256" key="8">
    <source>
        <dbReference type="RuleBase" id="RU363032"/>
    </source>
</evidence>
<feature type="region of interest" description="Disordered" evidence="9">
    <location>
        <begin position="1"/>
        <end position="20"/>
    </location>
</feature>
<organism evidence="11 12">
    <name type="scientific">Primorskyibacter flagellatus</name>
    <dbReference type="NCBI Taxonomy" id="1387277"/>
    <lineage>
        <taxon>Bacteria</taxon>
        <taxon>Pseudomonadati</taxon>
        <taxon>Pseudomonadota</taxon>
        <taxon>Alphaproteobacteria</taxon>
        <taxon>Rhodobacterales</taxon>
        <taxon>Roseobacteraceae</taxon>
        <taxon>Primorskyibacter</taxon>
    </lineage>
</organism>
<dbReference type="InterPro" id="IPR000515">
    <property type="entry name" value="MetI-like"/>
</dbReference>
<comment type="subcellular location">
    <subcellularLocation>
        <location evidence="1">Cell inner membrane</location>
        <topology evidence="1">Multi-pass membrane protein</topology>
    </subcellularLocation>
    <subcellularLocation>
        <location evidence="8">Cell membrane</location>
        <topology evidence="8">Multi-pass membrane protein</topology>
    </subcellularLocation>
</comment>
<dbReference type="Pfam" id="PF00528">
    <property type="entry name" value="BPD_transp_1"/>
    <property type="match status" value="2"/>
</dbReference>
<keyword evidence="3" id="KW-1003">Cell membrane</keyword>
<dbReference type="CDD" id="cd06261">
    <property type="entry name" value="TM_PBP2"/>
    <property type="match status" value="2"/>
</dbReference>
<feature type="transmembrane region" description="Helical" evidence="8">
    <location>
        <begin position="165"/>
        <end position="188"/>
    </location>
</feature>
<keyword evidence="6 8" id="KW-1133">Transmembrane helix</keyword>
<feature type="transmembrane region" description="Helical" evidence="8">
    <location>
        <begin position="209"/>
        <end position="231"/>
    </location>
</feature>
<feature type="transmembrane region" description="Helical" evidence="8">
    <location>
        <begin position="415"/>
        <end position="434"/>
    </location>
</feature>
<feature type="transmembrane region" description="Helical" evidence="8">
    <location>
        <begin position="381"/>
        <end position="403"/>
    </location>
</feature>
<evidence type="ECO:0000256" key="2">
    <source>
        <dbReference type="ARBA" id="ARBA00022448"/>
    </source>
</evidence>
<feature type="transmembrane region" description="Helical" evidence="8">
    <location>
        <begin position="316"/>
        <end position="341"/>
    </location>
</feature>
<evidence type="ECO:0000256" key="1">
    <source>
        <dbReference type="ARBA" id="ARBA00004429"/>
    </source>
</evidence>
<feature type="transmembrane region" description="Helical" evidence="8">
    <location>
        <begin position="21"/>
        <end position="41"/>
    </location>
</feature>
<dbReference type="GO" id="GO:0055085">
    <property type="term" value="P:transmembrane transport"/>
    <property type="evidence" value="ECO:0007669"/>
    <property type="project" value="InterPro"/>
</dbReference>
<gene>
    <name evidence="11" type="ORF">GCM10011360_41450</name>
</gene>
<evidence type="ECO:0000256" key="9">
    <source>
        <dbReference type="SAM" id="MobiDB-lite"/>
    </source>
</evidence>
<keyword evidence="12" id="KW-1185">Reference proteome</keyword>
<dbReference type="PANTHER" id="PTHR43357">
    <property type="entry name" value="INNER MEMBRANE ABC TRANSPORTER PERMEASE PROTEIN YDCV"/>
    <property type="match status" value="1"/>
</dbReference>
<reference evidence="12" key="1">
    <citation type="journal article" date="2019" name="Int. J. Syst. Evol. Microbiol.">
        <title>The Global Catalogue of Microorganisms (GCM) 10K type strain sequencing project: providing services to taxonomists for standard genome sequencing and annotation.</title>
        <authorList>
            <consortium name="The Broad Institute Genomics Platform"/>
            <consortium name="The Broad Institute Genome Sequencing Center for Infectious Disease"/>
            <person name="Wu L."/>
            <person name="Ma J."/>
        </authorList>
    </citation>
    <scope>NUCLEOTIDE SEQUENCE [LARGE SCALE GENOMIC DNA]</scope>
    <source>
        <strain evidence="12">CGMCC 1.12664</strain>
    </source>
</reference>
<dbReference type="GO" id="GO:0005886">
    <property type="term" value="C:plasma membrane"/>
    <property type="evidence" value="ECO:0007669"/>
    <property type="project" value="UniProtKB-SubCell"/>
</dbReference>
<feature type="domain" description="ABC transmembrane type-1" evidence="10">
    <location>
        <begin position="80"/>
        <end position="288"/>
    </location>
</feature>
<evidence type="ECO:0000256" key="3">
    <source>
        <dbReference type="ARBA" id="ARBA00022475"/>
    </source>
</evidence>
<keyword evidence="7 8" id="KW-0472">Membrane</keyword>
<feature type="transmembrane region" description="Helical" evidence="8">
    <location>
        <begin position="494"/>
        <end position="515"/>
    </location>
</feature>
<keyword evidence="2 8" id="KW-0813">Transport</keyword>
<evidence type="ECO:0000313" key="12">
    <source>
        <dbReference type="Proteomes" id="UP000612855"/>
    </source>
</evidence>
<sequence length="580" mass="63189">MNRSGGAMHPPPARARRRRPRAFRASVPSLIMTAILCLLVLPPLVMLFRTSLVNYEDASAPYSLINYVKLIEDPLLYISTFNSVFFAAGATVVSLLIGATVAWIVERTNAPFKWLAYVTTIVSLGTPAILYVSAWIFLLGRAGPVNQLWKEITGSFQPLVNVYSIPGMMLVEGLLWVPLVFLLCGATFKRQNADLEEAARMSGGSVFDTVWRVSLPLAKPALYGLAIFIFIRNIEAFDVPVLLGTPGGIKLLTSDIYLSMTRVPPDLGHSSAFAIVMILFVSALLYLYGRVSANADRFASVTGKGFRPRPFDLGRYRWIGGFVIILNFLLVLALPVLAVLWNSVTPFVRGFSLKAFSTLTLENYVHVLTDSYYLQLALNTVFVAAISATVAIAVTAVAAWLSVRKWPASGPLNQLASLPIIFPGIVLGVAMIQLALRTPFGLYGSIWLIAIAFIIRYLPYGMRYAQPAVMQIHRELEEAANVSGASQPGTFRRIVLPLTAPALLAGWLFIFLVAAKELSIAVLLAGSRSKTVAVAMFDQWTNGQAGEVAALGIIWTIAMSCCAALMMALSRNDMKSQGTL</sequence>
<name>A0A917AH40_9RHOB</name>
<dbReference type="Proteomes" id="UP000612855">
    <property type="component" value="Unassembled WGS sequence"/>
</dbReference>
<evidence type="ECO:0000259" key="10">
    <source>
        <dbReference type="PROSITE" id="PS50928"/>
    </source>
</evidence>
<feature type="transmembrane region" description="Helical" evidence="8">
    <location>
        <begin position="440"/>
        <end position="458"/>
    </location>
</feature>
<feature type="transmembrane region" description="Helical" evidence="8">
    <location>
        <begin position="114"/>
        <end position="138"/>
    </location>
</feature>
<accession>A0A917AH40</accession>
<keyword evidence="4" id="KW-0997">Cell inner membrane</keyword>
<feature type="domain" description="ABC transmembrane type-1" evidence="10">
    <location>
        <begin position="377"/>
        <end position="566"/>
    </location>
</feature>
<evidence type="ECO:0000313" key="11">
    <source>
        <dbReference type="EMBL" id="GGE50144.1"/>
    </source>
</evidence>
<evidence type="ECO:0000256" key="5">
    <source>
        <dbReference type="ARBA" id="ARBA00022692"/>
    </source>
</evidence>
<proteinExistence type="inferred from homology"/>
<feature type="transmembrane region" description="Helical" evidence="8">
    <location>
        <begin position="84"/>
        <end position="105"/>
    </location>
</feature>
<dbReference type="AlphaFoldDB" id="A0A917AH40"/>
<keyword evidence="5 8" id="KW-0812">Transmembrane</keyword>
<dbReference type="EMBL" id="BMFJ01000004">
    <property type="protein sequence ID" value="GGE50144.1"/>
    <property type="molecule type" value="Genomic_DNA"/>
</dbReference>
<dbReference type="InterPro" id="IPR035906">
    <property type="entry name" value="MetI-like_sf"/>
</dbReference>
<comment type="caution">
    <text evidence="11">The sequence shown here is derived from an EMBL/GenBank/DDBJ whole genome shotgun (WGS) entry which is preliminary data.</text>
</comment>
<dbReference type="SUPFAM" id="SSF161098">
    <property type="entry name" value="MetI-like"/>
    <property type="match status" value="2"/>
</dbReference>
<evidence type="ECO:0000256" key="4">
    <source>
        <dbReference type="ARBA" id="ARBA00022519"/>
    </source>
</evidence>
<dbReference type="PROSITE" id="PS50928">
    <property type="entry name" value="ABC_TM1"/>
    <property type="match status" value="2"/>
</dbReference>
<dbReference type="Gene3D" id="1.10.3720.10">
    <property type="entry name" value="MetI-like"/>
    <property type="match status" value="2"/>
</dbReference>
<evidence type="ECO:0000256" key="6">
    <source>
        <dbReference type="ARBA" id="ARBA00022989"/>
    </source>
</evidence>
<feature type="transmembrane region" description="Helical" evidence="8">
    <location>
        <begin position="267"/>
        <end position="288"/>
    </location>
</feature>